<protein>
    <submittedName>
        <fullName evidence="1">Uncharacterized protein</fullName>
    </submittedName>
</protein>
<proteinExistence type="predicted"/>
<evidence type="ECO:0000313" key="2">
    <source>
        <dbReference type="Proteomes" id="UP001487740"/>
    </source>
</evidence>
<sequence length="67" mass="7485">MREQVSVMRNRCVASKRFRSRRLNVQQGGGGLQVSRDVTSHCGRELSQFVYMRGAEGGRVSSLDCPP</sequence>
<evidence type="ECO:0000313" key="1">
    <source>
        <dbReference type="EMBL" id="KAK8395267.1"/>
    </source>
</evidence>
<keyword evidence="2" id="KW-1185">Reference proteome</keyword>
<comment type="caution">
    <text evidence="1">The sequence shown here is derived from an EMBL/GenBank/DDBJ whole genome shotgun (WGS) entry which is preliminary data.</text>
</comment>
<reference evidence="1 2" key="1">
    <citation type="submission" date="2023-03" db="EMBL/GenBank/DDBJ databases">
        <title>High-quality genome of Scylla paramamosain provides insights in environmental adaptation.</title>
        <authorList>
            <person name="Zhang L."/>
        </authorList>
    </citation>
    <scope>NUCLEOTIDE SEQUENCE [LARGE SCALE GENOMIC DNA]</scope>
    <source>
        <strain evidence="1">LZ_2023a</strain>
        <tissue evidence="1">Muscle</tissue>
    </source>
</reference>
<gene>
    <name evidence="1" type="ORF">O3P69_006165</name>
</gene>
<accession>A0AAW0UAB1</accession>
<dbReference type="Proteomes" id="UP001487740">
    <property type="component" value="Unassembled WGS sequence"/>
</dbReference>
<organism evidence="1 2">
    <name type="scientific">Scylla paramamosain</name>
    <name type="common">Mud crab</name>
    <dbReference type="NCBI Taxonomy" id="85552"/>
    <lineage>
        <taxon>Eukaryota</taxon>
        <taxon>Metazoa</taxon>
        <taxon>Ecdysozoa</taxon>
        <taxon>Arthropoda</taxon>
        <taxon>Crustacea</taxon>
        <taxon>Multicrustacea</taxon>
        <taxon>Malacostraca</taxon>
        <taxon>Eumalacostraca</taxon>
        <taxon>Eucarida</taxon>
        <taxon>Decapoda</taxon>
        <taxon>Pleocyemata</taxon>
        <taxon>Brachyura</taxon>
        <taxon>Eubrachyura</taxon>
        <taxon>Portunoidea</taxon>
        <taxon>Portunidae</taxon>
        <taxon>Portuninae</taxon>
        <taxon>Scylla</taxon>
    </lineage>
</organism>
<name>A0AAW0UAB1_SCYPA</name>
<dbReference type="AlphaFoldDB" id="A0AAW0UAB1"/>
<dbReference type="EMBL" id="JARAKH010000018">
    <property type="protein sequence ID" value="KAK8395267.1"/>
    <property type="molecule type" value="Genomic_DNA"/>
</dbReference>